<evidence type="ECO:0000256" key="5">
    <source>
        <dbReference type="PIRNR" id="PIRNR017302"/>
    </source>
</evidence>
<keyword evidence="4 5" id="KW-0539">Nucleus</keyword>
<protein>
    <recommendedName>
        <fullName evidence="2 5">Ribosome biogenesis protein NOP53</fullName>
    </recommendedName>
</protein>
<evidence type="ECO:0000256" key="6">
    <source>
        <dbReference type="SAM" id="MobiDB-lite"/>
    </source>
</evidence>
<dbReference type="GO" id="GO:0005654">
    <property type="term" value="C:nucleoplasm"/>
    <property type="evidence" value="ECO:0007669"/>
    <property type="project" value="UniProtKB-SubCell"/>
</dbReference>
<feature type="compositionally biased region" description="Basic residues" evidence="6">
    <location>
        <begin position="309"/>
        <end position="320"/>
    </location>
</feature>
<evidence type="ECO:0000256" key="2">
    <source>
        <dbReference type="ARBA" id="ARBA00018339"/>
    </source>
</evidence>
<proteinExistence type="evidence at transcript level"/>
<evidence type="ECO:0000313" key="7">
    <source>
        <dbReference type="EMBL" id="AXY94762.1"/>
    </source>
</evidence>
<dbReference type="AlphaFoldDB" id="A0A3G1T1B6"/>
<evidence type="ECO:0000256" key="4">
    <source>
        <dbReference type="ARBA" id="ARBA00023242"/>
    </source>
</evidence>
<evidence type="ECO:0000256" key="1">
    <source>
        <dbReference type="ARBA" id="ARBA00008838"/>
    </source>
</evidence>
<sequence length="479" mass="55781">MSVVKKKKHVSKKNKKAWRKYCDITDVEEFLEDQRLEERLGKFETKPDSELFVVDTQGDVKNLEEDVKPTFVSAKQRKRLQLAATPKCYEILLPSSKVEDPNKKRNHVNPVGFKPTALSKISEKRRFAKGIYEKKLQEVKKNRKMELQKKKKMKKARETFKLNLWGGDVPEIKGIPETLCDEFISSEAQLHNVLPVQRIRPKPPPPKTVTRAAVETPHPGISYNPSYKEHQELLQEVVNHEQKLMKREAHLLRVTNKMFRKVTATEKENQWHEEMSEGLPQPHNPADNPTQSDADTDDEYKAVNPPVQNKKKDHKARRKQREQIEEREKLKRQKIEKKKITDLYRLRKLQSSILKTEERQKEECTKRSSKRTAAAATALPALNAHKINKKEPDFIDPEQLTGDLMHINSKTNLLRERYESLQRRGALAGAKLMMKKKRKVKSYFKPGHKVTDQEIERYITRSAGKKVSLNLSFIKVAKL</sequence>
<keyword evidence="3 5" id="KW-0690">Ribosome biogenesis</keyword>
<dbReference type="PANTHER" id="PTHR14211:SF7">
    <property type="entry name" value="RIBOSOME BIOGENESIS PROTEIN NOP53"/>
    <property type="match status" value="1"/>
</dbReference>
<dbReference type="GO" id="GO:0006364">
    <property type="term" value="P:rRNA processing"/>
    <property type="evidence" value="ECO:0007669"/>
    <property type="project" value="TreeGrafter"/>
</dbReference>
<feature type="compositionally biased region" description="Basic and acidic residues" evidence="6">
    <location>
        <begin position="266"/>
        <end position="275"/>
    </location>
</feature>
<comment type="subcellular location">
    <subcellularLocation>
        <location evidence="5">Nucleus</location>
        <location evidence="5">Nucleolus</location>
    </subcellularLocation>
    <subcellularLocation>
        <location evidence="5">Nucleus</location>
        <location evidence="5">Nucleoplasm</location>
    </subcellularLocation>
</comment>
<dbReference type="EMBL" id="MG846910">
    <property type="protein sequence ID" value="AXY94762.1"/>
    <property type="molecule type" value="mRNA"/>
</dbReference>
<dbReference type="PANTHER" id="PTHR14211">
    <property type="entry name" value="GLIOMA SUPPRESSOR CANDIDATE REGION GENE 2"/>
    <property type="match status" value="1"/>
</dbReference>
<dbReference type="InterPro" id="IPR011687">
    <property type="entry name" value="Nop53/GLTSCR2"/>
</dbReference>
<evidence type="ECO:0000256" key="3">
    <source>
        <dbReference type="ARBA" id="ARBA00022517"/>
    </source>
</evidence>
<organism evidence="7">
    <name type="scientific">Galleria mellonella</name>
    <name type="common">Greater wax moth</name>
    <dbReference type="NCBI Taxonomy" id="7137"/>
    <lineage>
        <taxon>Eukaryota</taxon>
        <taxon>Metazoa</taxon>
        <taxon>Ecdysozoa</taxon>
        <taxon>Arthropoda</taxon>
        <taxon>Hexapoda</taxon>
        <taxon>Insecta</taxon>
        <taxon>Pterygota</taxon>
        <taxon>Neoptera</taxon>
        <taxon>Endopterygota</taxon>
        <taxon>Lepidoptera</taxon>
        <taxon>Glossata</taxon>
        <taxon>Ditrysia</taxon>
        <taxon>Pyraloidea</taxon>
        <taxon>Pyralidae</taxon>
        <taxon>Galleriinae</taxon>
        <taxon>Galleria</taxon>
    </lineage>
</organism>
<comment type="similarity">
    <text evidence="1 5">Belongs to the NOP53 family.</text>
</comment>
<feature type="region of interest" description="Disordered" evidence="6">
    <location>
        <begin position="266"/>
        <end position="332"/>
    </location>
</feature>
<accession>A0A3G1T1B6</accession>
<dbReference type="GO" id="GO:0000027">
    <property type="term" value="P:ribosomal large subunit assembly"/>
    <property type="evidence" value="ECO:0007669"/>
    <property type="project" value="UniProtKB-UniRule"/>
</dbReference>
<reference evidence="7" key="1">
    <citation type="journal article" date="2018" name="Insect Biochem. Mol. Biol.">
        <title>The expansion of genes encoding soluble silk components in the greater wax moth, Galleria mellonella.</title>
        <authorList>
            <person name="Kludkiewicz B."/>
            <person name="Kucerova L."/>
            <person name="Konikova T."/>
            <person name="Strnad H."/>
            <person name="Hradilova M."/>
            <person name="Zaloudikova A."/>
            <person name="Sehadova H."/>
            <person name="Konik P."/>
            <person name="Sehnal F."/>
            <person name="Zurovec M."/>
        </authorList>
    </citation>
    <scope>NUCLEOTIDE SEQUENCE</scope>
</reference>
<dbReference type="GO" id="GO:0008097">
    <property type="term" value="F:5S rRNA binding"/>
    <property type="evidence" value="ECO:0007669"/>
    <property type="project" value="TreeGrafter"/>
</dbReference>
<dbReference type="PIRSF" id="PIRSF017302">
    <property type="entry name" value="Gltscr2"/>
    <property type="match status" value="1"/>
</dbReference>
<dbReference type="Pfam" id="PF07767">
    <property type="entry name" value="Nop53"/>
    <property type="match status" value="1"/>
</dbReference>
<gene>
    <name evidence="7" type="primary">Nop53</name>
</gene>
<dbReference type="GO" id="GO:0005730">
    <property type="term" value="C:nucleolus"/>
    <property type="evidence" value="ECO:0007669"/>
    <property type="project" value="UniProtKB-SubCell"/>
</dbReference>
<name>A0A3G1T1B6_GALME</name>
<comment type="function">
    <text evidence="5">May play a role in ribosome biogenesis.</text>
</comment>